<dbReference type="InterPro" id="IPR004274">
    <property type="entry name" value="FCP1_dom"/>
</dbReference>
<evidence type="ECO:0000259" key="2">
    <source>
        <dbReference type="PROSITE" id="PS50969"/>
    </source>
</evidence>
<dbReference type="SUPFAM" id="SSF56784">
    <property type="entry name" value="HAD-like"/>
    <property type="match status" value="1"/>
</dbReference>
<organism evidence="3 4">
    <name type="scientific">Bathycoccus prasinos</name>
    <dbReference type="NCBI Taxonomy" id="41875"/>
    <lineage>
        <taxon>Eukaryota</taxon>
        <taxon>Viridiplantae</taxon>
        <taxon>Chlorophyta</taxon>
        <taxon>Mamiellophyceae</taxon>
        <taxon>Mamiellales</taxon>
        <taxon>Bathycoccaceae</taxon>
        <taxon>Bathycoccus</taxon>
    </lineage>
</organism>
<dbReference type="Proteomes" id="UP000198341">
    <property type="component" value="Chromosome 9"/>
</dbReference>
<dbReference type="PROSITE" id="PS50969">
    <property type="entry name" value="FCP1"/>
    <property type="match status" value="1"/>
</dbReference>
<dbReference type="FunFam" id="3.40.50.1000:FF:000093">
    <property type="entry name" value="NLI interacting factor-like phosphatase family protein"/>
    <property type="match status" value="1"/>
</dbReference>
<feature type="region of interest" description="Disordered" evidence="1">
    <location>
        <begin position="1"/>
        <end position="158"/>
    </location>
</feature>
<name>K8F390_9CHLO</name>
<reference evidence="3 4" key="1">
    <citation type="submission" date="2011-10" db="EMBL/GenBank/DDBJ databases">
        <authorList>
            <person name="Genoscope - CEA"/>
        </authorList>
    </citation>
    <scope>NUCLEOTIDE SEQUENCE [LARGE SCALE GENOMIC DNA]</scope>
    <source>
        <strain evidence="3 4">RCC 1105</strain>
    </source>
</reference>
<evidence type="ECO:0000313" key="3">
    <source>
        <dbReference type="EMBL" id="CCO66773.1"/>
    </source>
</evidence>
<accession>K8F390</accession>
<protein>
    <submittedName>
        <fullName evidence="3">General stress response phosphoprotein phosphatase Psr1/2, putative</fullName>
    </submittedName>
</protein>
<evidence type="ECO:0000313" key="4">
    <source>
        <dbReference type="Proteomes" id="UP000198341"/>
    </source>
</evidence>
<dbReference type="eggNOG" id="KOG1605">
    <property type="taxonomic scope" value="Eukaryota"/>
</dbReference>
<dbReference type="STRING" id="41875.K8F390"/>
<feature type="compositionally biased region" description="Low complexity" evidence="1">
    <location>
        <begin position="25"/>
        <end position="50"/>
    </location>
</feature>
<dbReference type="PANTHER" id="PTHR12210">
    <property type="entry name" value="DULLARD PROTEIN PHOSPHATASE"/>
    <property type="match status" value="1"/>
</dbReference>
<feature type="region of interest" description="Disordered" evidence="1">
    <location>
        <begin position="181"/>
        <end position="214"/>
    </location>
</feature>
<dbReference type="InterPro" id="IPR036412">
    <property type="entry name" value="HAD-like_sf"/>
</dbReference>
<dbReference type="AlphaFoldDB" id="K8F390"/>
<feature type="compositionally biased region" description="Basic residues" evidence="1">
    <location>
        <begin position="113"/>
        <end position="122"/>
    </location>
</feature>
<feature type="compositionally biased region" description="Low complexity" evidence="1">
    <location>
        <begin position="185"/>
        <end position="214"/>
    </location>
</feature>
<dbReference type="InterPro" id="IPR050365">
    <property type="entry name" value="TIM50"/>
</dbReference>
<dbReference type="Gene3D" id="3.40.50.1000">
    <property type="entry name" value="HAD superfamily/HAD-like"/>
    <property type="match status" value="1"/>
</dbReference>
<dbReference type="GeneID" id="19013948"/>
<dbReference type="RefSeq" id="XP_007511213.1">
    <property type="nucleotide sequence ID" value="XM_007511151.1"/>
</dbReference>
<dbReference type="OrthoDB" id="277011at2759"/>
<feature type="compositionally biased region" description="Basic and acidic residues" evidence="1">
    <location>
        <begin position="145"/>
        <end position="158"/>
    </location>
</feature>
<dbReference type="SMART" id="SM00577">
    <property type="entry name" value="CPDc"/>
    <property type="match status" value="1"/>
</dbReference>
<dbReference type="Pfam" id="PF03031">
    <property type="entry name" value="NIF"/>
    <property type="match status" value="1"/>
</dbReference>
<dbReference type="NCBIfam" id="TIGR02251">
    <property type="entry name" value="HIF-SF_euk"/>
    <property type="match status" value="1"/>
</dbReference>
<dbReference type="GO" id="GO:0016791">
    <property type="term" value="F:phosphatase activity"/>
    <property type="evidence" value="ECO:0007669"/>
    <property type="project" value="InterPro"/>
</dbReference>
<dbReference type="KEGG" id="bpg:Bathy09g04420"/>
<gene>
    <name evidence="3" type="ORF">Bathy09g04420</name>
</gene>
<dbReference type="CDD" id="cd07521">
    <property type="entry name" value="HAD_FCP1-like"/>
    <property type="match status" value="1"/>
</dbReference>
<evidence type="ECO:0000256" key="1">
    <source>
        <dbReference type="SAM" id="MobiDB-lite"/>
    </source>
</evidence>
<feature type="domain" description="FCP1 homology" evidence="2">
    <location>
        <begin position="313"/>
        <end position="471"/>
    </location>
</feature>
<dbReference type="InterPro" id="IPR011948">
    <property type="entry name" value="Dullard_phosphatase"/>
</dbReference>
<sequence length="511" mass="56884">MMMTSSKVGGVNGGYVEMERQDQNTSTTSTTPTMFSKAASFASSSSSSSKGGEKNNNKKNINGATKRLLSRAFSRVKDDDDDINNNNNEEETEDEHELLSSSTPKSTTIQTTKRQKKKKKKSLTPARGSLWSPRRDNSPLPTKKSSSDGDGTKNPNHMERGEDVITQFLGDDEPTTIHNREAEMSSSTNNTNNTRSSSINSSSGRGNSENSTSTTVLARKRNIFARFFGACFGGANASSFNDNNTNTKQQRNIRDDAKAPLRKEEKAPTVAGCVPVPCLKPQFSNVVGEGFTLHTGAYFLPAPETYRCAKSGNATSKPCLVLDLDETLVHSSFRPIPNPDYIIPVEIDGRITDVYVLKRPWVDLFLIEMAEKYELVVFTASLAKYANPLMDKLDVHGVVRHRLFRDACYPFQGNYVKDLTCLGRDLRKTIIIDNSPYSYMFHPQNALPVSSFIDDPADDALFDMLPHLYQLAESEDVTVTLYQNEGYMPRARFYPTRMDRAPAYDRLGNKI</sequence>
<proteinExistence type="predicted"/>
<dbReference type="EMBL" id="FO082270">
    <property type="protein sequence ID" value="CCO66773.1"/>
    <property type="molecule type" value="Genomic_DNA"/>
</dbReference>
<keyword evidence="4" id="KW-1185">Reference proteome</keyword>
<dbReference type="InterPro" id="IPR023214">
    <property type="entry name" value="HAD_sf"/>
</dbReference>
<feature type="compositionally biased region" description="Acidic residues" evidence="1">
    <location>
        <begin position="79"/>
        <end position="96"/>
    </location>
</feature>